<dbReference type="Gene3D" id="3.90.810.10">
    <property type="entry name" value="CRIB domain"/>
    <property type="match status" value="1"/>
</dbReference>
<comment type="subcellular location">
    <subcellularLocation>
        <location evidence="2">Cytoplasm</location>
        <location evidence="2">Cytoskeleton</location>
    </subcellularLocation>
    <subcellularLocation>
        <location evidence="1">Nucleus</location>
    </subcellularLocation>
</comment>
<dbReference type="InterPro" id="IPR011026">
    <property type="entry name" value="WAS_C"/>
</dbReference>
<evidence type="ECO:0000256" key="2">
    <source>
        <dbReference type="ARBA" id="ARBA00004245"/>
    </source>
</evidence>
<dbReference type="SUPFAM" id="SSF47912">
    <property type="entry name" value="Wiscott-Aldrich syndrome protein, WASP, C-terminal domain"/>
    <property type="match status" value="1"/>
</dbReference>
<dbReference type="OrthoDB" id="8963340at2759"/>
<feature type="compositionally biased region" description="Basic and acidic residues" evidence="8">
    <location>
        <begin position="393"/>
        <end position="428"/>
    </location>
</feature>
<evidence type="ECO:0000256" key="3">
    <source>
        <dbReference type="ARBA" id="ARBA00022490"/>
    </source>
</evidence>
<feature type="region of interest" description="Disordered" evidence="8">
    <location>
        <begin position="260"/>
        <end position="440"/>
    </location>
</feature>
<dbReference type="InterPro" id="IPR000095">
    <property type="entry name" value="CRIB_dom"/>
</dbReference>
<dbReference type="SUPFAM" id="SSF50729">
    <property type="entry name" value="PH domain-like"/>
    <property type="match status" value="1"/>
</dbReference>
<dbReference type="PROSITE" id="PS51082">
    <property type="entry name" value="WH2"/>
    <property type="match status" value="2"/>
</dbReference>
<dbReference type="InterPro" id="IPR011993">
    <property type="entry name" value="PH-like_dom_sf"/>
</dbReference>
<evidence type="ECO:0000256" key="6">
    <source>
        <dbReference type="ARBA" id="ARBA00023212"/>
    </source>
</evidence>
<evidence type="ECO:0000256" key="5">
    <source>
        <dbReference type="ARBA" id="ARBA00022737"/>
    </source>
</evidence>
<protein>
    <recommendedName>
        <fullName evidence="14">Wiskott-Aldrich syndrome protein</fullName>
    </recommendedName>
</protein>
<dbReference type="Pfam" id="PF00568">
    <property type="entry name" value="WH1"/>
    <property type="match status" value="1"/>
</dbReference>
<dbReference type="FunFam" id="3.90.810.10:FF:000003">
    <property type="entry name" value="Neural Wiskott-Aldrich syndrome protein-like"/>
    <property type="match status" value="1"/>
</dbReference>
<feature type="domain" description="CRIB" evidence="9">
    <location>
        <begin position="190"/>
        <end position="203"/>
    </location>
</feature>
<dbReference type="CDD" id="cd21762">
    <property type="entry name" value="WH2"/>
    <property type="match status" value="1"/>
</dbReference>
<feature type="domain" description="WH1" evidence="10">
    <location>
        <begin position="28"/>
        <end position="138"/>
    </location>
</feature>
<evidence type="ECO:0000313" key="13">
    <source>
        <dbReference type="Proteomes" id="UP001153636"/>
    </source>
</evidence>
<dbReference type="CDD" id="cd00132">
    <property type="entry name" value="CRIB"/>
    <property type="match status" value="1"/>
</dbReference>
<evidence type="ECO:0000259" key="11">
    <source>
        <dbReference type="PROSITE" id="PS51082"/>
    </source>
</evidence>
<gene>
    <name evidence="12" type="ORF">PSYICH_LOCUS13057</name>
</gene>
<dbReference type="PROSITE" id="PS50108">
    <property type="entry name" value="CRIB"/>
    <property type="match status" value="1"/>
</dbReference>
<dbReference type="InterPro" id="IPR033927">
    <property type="entry name" value="WASPfam_EVH1"/>
</dbReference>
<dbReference type="Pfam" id="PF00786">
    <property type="entry name" value="PBD"/>
    <property type="match status" value="1"/>
</dbReference>
<feature type="region of interest" description="Disordered" evidence="8">
    <location>
        <begin position="452"/>
        <end position="474"/>
    </location>
</feature>
<keyword evidence="7" id="KW-0539">Nucleus</keyword>
<dbReference type="SMART" id="SM00246">
    <property type="entry name" value="WH2"/>
    <property type="match status" value="2"/>
</dbReference>
<organism evidence="12 13">
    <name type="scientific">Psylliodes chrysocephalus</name>
    <dbReference type="NCBI Taxonomy" id="3402493"/>
    <lineage>
        <taxon>Eukaryota</taxon>
        <taxon>Metazoa</taxon>
        <taxon>Ecdysozoa</taxon>
        <taxon>Arthropoda</taxon>
        <taxon>Hexapoda</taxon>
        <taxon>Insecta</taxon>
        <taxon>Pterygota</taxon>
        <taxon>Neoptera</taxon>
        <taxon>Endopterygota</taxon>
        <taxon>Coleoptera</taxon>
        <taxon>Polyphaga</taxon>
        <taxon>Cucujiformia</taxon>
        <taxon>Chrysomeloidea</taxon>
        <taxon>Chrysomelidae</taxon>
        <taxon>Galerucinae</taxon>
        <taxon>Alticini</taxon>
        <taxon>Psylliodes</taxon>
    </lineage>
</organism>
<dbReference type="Gene3D" id="2.30.29.30">
    <property type="entry name" value="Pleckstrin-homology domain (PH domain)/Phosphotyrosine-binding domain (PTB)"/>
    <property type="match status" value="1"/>
</dbReference>
<dbReference type="Gene3D" id="6.10.280.150">
    <property type="match status" value="1"/>
</dbReference>
<evidence type="ECO:0000256" key="7">
    <source>
        <dbReference type="ARBA" id="ARBA00023242"/>
    </source>
</evidence>
<evidence type="ECO:0000256" key="8">
    <source>
        <dbReference type="SAM" id="MobiDB-lite"/>
    </source>
</evidence>
<dbReference type="InterPro" id="IPR000697">
    <property type="entry name" value="WH1/EVH1_dom"/>
</dbReference>
<dbReference type="AlphaFoldDB" id="A0A9P0D900"/>
<keyword evidence="4" id="KW-0597">Phosphoprotein</keyword>
<dbReference type="Pfam" id="PF02205">
    <property type="entry name" value="WH2"/>
    <property type="match status" value="2"/>
</dbReference>
<feature type="compositionally biased region" description="Pro residues" evidence="8">
    <location>
        <begin position="332"/>
        <end position="347"/>
    </location>
</feature>
<feature type="domain" description="WH2" evidence="11">
    <location>
        <begin position="405"/>
        <end position="422"/>
    </location>
</feature>
<dbReference type="InterPro" id="IPR003124">
    <property type="entry name" value="WH2_dom"/>
</dbReference>
<keyword evidence="6" id="KW-0206">Cytoskeleton</keyword>
<evidence type="ECO:0000256" key="4">
    <source>
        <dbReference type="ARBA" id="ARBA00022553"/>
    </source>
</evidence>
<dbReference type="SMART" id="SM00461">
    <property type="entry name" value="WH1"/>
    <property type="match status" value="1"/>
</dbReference>
<feature type="domain" description="WH2" evidence="11">
    <location>
        <begin position="377"/>
        <end position="394"/>
    </location>
</feature>
<evidence type="ECO:0000256" key="1">
    <source>
        <dbReference type="ARBA" id="ARBA00004123"/>
    </source>
</evidence>
<name>A0A9P0D900_9CUCU</name>
<proteinExistence type="predicted"/>
<feature type="compositionally biased region" description="Pro residues" evidence="8">
    <location>
        <begin position="309"/>
        <end position="319"/>
    </location>
</feature>
<reference evidence="12" key="1">
    <citation type="submission" date="2022-01" db="EMBL/GenBank/DDBJ databases">
        <authorList>
            <person name="King R."/>
        </authorList>
    </citation>
    <scope>NUCLEOTIDE SEQUENCE</scope>
</reference>
<keyword evidence="5" id="KW-0677">Repeat</keyword>
<dbReference type="CDD" id="cd01205">
    <property type="entry name" value="EVH1_WASP-like"/>
    <property type="match status" value="1"/>
</dbReference>
<evidence type="ECO:0000313" key="12">
    <source>
        <dbReference type="EMBL" id="CAH1113786.1"/>
    </source>
</evidence>
<dbReference type="PROSITE" id="PS50229">
    <property type="entry name" value="WH1"/>
    <property type="match status" value="1"/>
</dbReference>
<feature type="compositionally biased region" description="Acidic residues" evidence="8">
    <location>
        <begin position="459"/>
        <end position="474"/>
    </location>
</feature>
<dbReference type="GO" id="GO:0003779">
    <property type="term" value="F:actin binding"/>
    <property type="evidence" value="ECO:0007669"/>
    <property type="project" value="InterPro"/>
</dbReference>
<accession>A0A9P0D900</accession>
<evidence type="ECO:0000259" key="9">
    <source>
        <dbReference type="PROSITE" id="PS50108"/>
    </source>
</evidence>
<dbReference type="EMBL" id="OV651819">
    <property type="protein sequence ID" value="CAH1113786.1"/>
    <property type="molecule type" value="Genomic_DNA"/>
</dbReference>
<dbReference type="FunFam" id="2.30.29.30:FF:000130">
    <property type="entry name" value="neural Wiskott-Aldrich syndrome protein"/>
    <property type="match status" value="1"/>
</dbReference>
<dbReference type="GO" id="GO:0005856">
    <property type="term" value="C:cytoskeleton"/>
    <property type="evidence" value="ECO:0007669"/>
    <property type="project" value="UniProtKB-SubCell"/>
</dbReference>
<evidence type="ECO:0008006" key="14">
    <source>
        <dbReference type="Google" id="ProtNLM"/>
    </source>
</evidence>
<sequence length="474" mass="53196">MNREMAPVLENTYCGLLSSEENLQIVKLLGNRCQSLCTTVVQLYLTKPPDHSQWFKKNSGVLCFVKDNIKKNFFFRLFCTQRNMKVWEQEMYNGMEYIEGTPFFHMFEGENCLVAFNFANVEEARDLRIVVHQKIHARKRREEKRCRQISQSQTLPSPTTHLDFSNFKKTLDPFAKQTKRKKGLITKKDIGIPRDFKHISHVGWNSTSGFDINTEDEQLKTFFKKAGVSEQQLQDKKTRDYIYNFINRNGGREVIEQTNESIQNHETPPAVPPRGPPTGHRSAHFRNAPPPPISGKTSNNLTPRKPRMEVPPPKKPAPIPNFGTTATSESAPAPPAPTPPPPPPPPIFDETDKDPKMGGGAPPPPPMAPVSMAGGGGNSAFLESIRNGTTLKPVEDRTPAPQEDTRGDLLSEIRKGCKLRPVDERDIKPVSNSPMSKSDDLACALARALAKRSEVIHSEDDDDMSDSTNSDWED</sequence>
<keyword evidence="3" id="KW-0963">Cytoplasm</keyword>
<keyword evidence="13" id="KW-1185">Reference proteome</keyword>
<dbReference type="InterPro" id="IPR036936">
    <property type="entry name" value="CRIB_dom_sf"/>
</dbReference>
<dbReference type="GO" id="GO:0007015">
    <property type="term" value="P:actin filament organization"/>
    <property type="evidence" value="ECO:0007669"/>
    <property type="project" value="InterPro"/>
</dbReference>
<evidence type="ECO:0000259" key="10">
    <source>
        <dbReference type="PROSITE" id="PS50229"/>
    </source>
</evidence>
<dbReference type="GO" id="GO:0005634">
    <property type="term" value="C:nucleus"/>
    <property type="evidence" value="ECO:0007669"/>
    <property type="project" value="UniProtKB-SubCell"/>
</dbReference>
<dbReference type="SMART" id="SM00285">
    <property type="entry name" value="PBD"/>
    <property type="match status" value="1"/>
</dbReference>
<dbReference type="Proteomes" id="UP001153636">
    <property type="component" value="Chromosome 7"/>
</dbReference>